<evidence type="ECO:0000313" key="4">
    <source>
        <dbReference type="EMBL" id="NEB87999.1"/>
    </source>
</evidence>
<dbReference type="PANTHER" id="PTHR31438">
    <property type="entry name" value="LYSINE N-ACYLTRANSFERASE C17G9.06C-RELATED"/>
    <property type="match status" value="1"/>
</dbReference>
<dbReference type="InterPro" id="IPR000182">
    <property type="entry name" value="GNAT_dom"/>
</dbReference>
<dbReference type="SUPFAM" id="SSF55729">
    <property type="entry name" value="Acyl-CoA N-acyltransferases (Nat)"/>
    <property type="match status" value="1"/>
</dbReference>
<reference evidence="4" key="1">
    <citation type="submission" date="2020-01" db="EMBL/GenBank/DDBJ databases">
        <title>Insect and environment-associated Actinomycetes.</title>
        <authorList>
            <person name="Currrie C."/>
            <person name="Chevrette M."/>
            <person name="Carlson C."/>
            <person name="Stubbendieck R."/>
            <person name="Wendt-Pienkowski E."/>
        </authorList>
    </citation>
    <scope>NUCLEOTIDE SEQUENCE</scope>
    <source>
        <strain evidence="4">SID505</strain>
    </source>
</reference>
<evidence type="ECO:0000256" key="1">
    <source>
        <dbReference type="ARBA" id="ARBA00023251"/>
    </source>
</evidence>
<dbReference type="GO" id="GO:0046677">
    <property type="term" value="P:response to antibiotic"/>
    <property type="evidence" value="ECO:0007669"/>
    <property type="project" value="UniProtKB-KW"/>
</dbReference>
<dbReference type="RefSeq" id="WP_164259598.1">
    <property type="nucleotide sequence ID" value="NZ_CP086102.1"/>
</dbReference>
<dbReference type="EMBL" id="JAAGMK010000813">
    <property type="protein sequence ID" value="NEB87999.1"/>
    <property type="molecule type" value="Genomic_DNA"/>
</dbReference>
<feature type="compositionally biased region" description="Basic and acidic residues" evidence="2">
    <location>
        <begin position="181"/>
        <end position="197"/>
    </location>
</feature>
<dbReference type="Gene3D" id="3.40.630.30">
    <property type="match status" value="1"/>
</dbReference>
<dbReference type="Pfam" id="PF13523">
    <property type="entry name" value="Acetyltransf_8"/>
    <property type="match status" value="1"/>
</dbReference>
<keyword evidence="4" id="KW-0808">Transferase</keyword>
<feature type="domain" description="N-acetyltransferase" evidence="3">
    <location>
        <begin position="22"/>
        <end position="177"/>
    </location>
</feature>
<organism evidence="4">
    <name type="scientific">Streptomyces anulatus</name>
    <name type="common">Streptomyces chrysomallus</name>
    <dbReference type="NCBI Taxonomy" id="1892"/>
    <lineage>
        <taxon>Bacteria</taxon>
        <taxon>Bacillati</taxon>
        <taxon>Actinomycetota</taxon>
        <taxon>Actinomycetes</taxon>
        <taxon>Kitasatosporales</taxon>
        <taxon>Streptomycetaceae</taxon>
        <taxon>Streptomyces</taxon>
    </lineage>
</organism>
<dbReference type="GO" id="GO:0016410">
    <property type="term" value="F:N-acyltransferase activity"/>
    <property type="evidence" value="ECO:0007669"/>
    <property type="project" value="TreeGrafter"/>
</dbReference>
<proteinExistence type="predicted"/>
<keyword evidence="1" id="KW-0046">Antibiotic resistance</keyword>
<gene>
    <name evidence="4" type="ORF">G3I43_28095</name>
</gene>
<sequence>MIADRLDLPTPWAARPLSGTVEEGRRLSRWMGQEYLVETWDQAWPPERWSEELRRLRESREGGPFLITYEGRHFAYVEVYRPLYSNIAAFQPWSRHDLGFHLAIVDRALTGRGLGTAFVSDLVRTLFRCSPGAERVAAEPDVRNLACRRVMERAGMSWVRTVRLPHKEAALHVCPRSRVRPAPERPDVAAPLDERGDVAAPLGERPEARHPAV</sequence>
<dbReference type="InterPro" id="IPR016181">
    <property type="entry name" value="Acyl_CoA_acyltransferase"/>
</dbReference>
<evidence type="ECO:0000256" key="2">
    <source>
        <dbReference type="SAM" id="MobiDB-lite"/>
    </source>
</evidence>
<evidence type="ECO:0000259" key="3">
    <source>
        <dbReference type="PROSITE" id="PS51186"/>
    </source>
</evidence>
<dbReference type="PANTHER" id="PTHR31438:SF1">
    <property type="entry name" value="LYSINE N-ACYLTRANSFERASE C17G9.06C-RELATED"/>
    <property type="match status" value="1"/>
</dbReference>
<feature type="compositionally biased region" description="Basic and acidic residues" evidence="2">
    <location>
        <begin position="204"/>
        <end position="213"/>
    </location>
</feature>
<accession>A0A6G3SYL8</accession>
<comment type="caution">
    <text evidence="4">The sequence shown here is derived from an EMBL/GenBank/DDBJ whole genome shotgun (WGS) entry which is preliminary data.</text>
</comment>
<protein>
    <submittedName>
        <fullName evidence="4">Acetyltransferase</fullName>
    </submittedName>
</protein>
<dbReference type="PROSITE" id="PS51186">
    <property type="entry name" value="GNAT"/>
    <property type="match status" value="1"/>
</dbReference>
<dbReference type="AlphaFoldDB" id="A0A6G3SYL8"/>
<feature type="region of interest" description="Disordered" evidence="2">
    <location>
        <begin position="177"/>
        <end position="213"/>
    </location>
</feature>
<name>A0A6G3SYL8_STRAQ</name>